<reference evidence="2 3" key="1">
    <citation type="submission" date="2019-03" db="EMBL/GenBank/DDBJ databases">
        <title>Genomic Encyclopedia of Type Strains, Phase IV (KMG-IV): sequencing the most valuable type-strain genomes for metagenomic binning, comparative biology and taxonomic classification.</title>
        <authorList>
            <person name="Goeker M."/>
        </authorList>
    </citation>
    <scope>NUCLEOTIDE SEQUENCE [LARGE SCALE GENOMIC DNA]</scope>
    <source>
        <strain evidence="2 3">DSM 654</strain>
    </source>
</reference>
<protein>
    <submittedName>
        <fullName evidence="2">Uncharacterized protein</fullName>
    </submittedName>
</protein>
<organism evidence="2 3">
    <name type="scientific">Roseateles saccharophilus</name>
    <name type="common">Pseudomonas saccharophila</name>
    <dbReference type="NCBI Taxonomy" id="304"/>
    <lineage>
        <taxon>Bacteria</taxon>
        <taxon>Pseudomonadati</taxon>
        <taxon>Pseudomonadota</taxon>
        <taxon>Betaproteobacteria</taxon>
        <taxon>Burkholderiales</taxon>
        <taxon>Sphaerotilaceae</taxon>
        <taxon>Roseateles</taxon>
    </lineage>
</organism>
<feature type="chain" id="PRO_5020835034" evidence="1">
    <location>
        <begin position="21"/>
        <end position="117"/>
    </location>
</feature>
<accession>A0A4R3VBI9</accession>
<dbReference type="EMBL" id="SMBU01000007">
    <property type="protein sequence ID" value="TCV00982.1"/>
    <property type="molecule type" value="Genomic_DNA"/>
</dbReference>
<keyword evidence="3" id="KW-1185">Reference proteome</keyword>
<keyword evidence="1" id="KW-0732">Signal</keyword>
<sequence>MRLSSPIGLLLLWASLASWADPAPLPRDVQAFVETRESCDHWRGEGGYDEERRKDIDWSICQSCRGTDAELARLKRKYRRSAHVMDALAAFEPHIEPDDKAAVERFCKATRKPSWEH</sequence>
<dbReference type="AlphaFoldDB" id="A0A4R3VBI9"/>
<feature type="signal peptide" evidence="1">
    <location>
        <begin position="1"/>
        <end position="20"/>
    </location>
</feature>
<name>A0A4R3VBI9_ROSSA</name>
<dbReference type="Proteomes" id="UP000295110">
    <property type="component" value="Unassembled WGS sequence"/>
</dbReference>
<evidence type="ECO:0000313" key="3">
    <source>
        <dbReference type="Proteomes" id="UP000295110"/>
    </source>
</evidence>
<evidence type="ECO:0000313" key="2">
    <source>
        <dbReference type="EMBL" id="TCV00982.1"/>
    </source>
</evidence>
<proteinExistence type="predicted"/>
<comment type="caution">
    <text evidence="2">The sequence shown here is derived from an EMBL/GenBank/DDBJ whole genome shotgun (WGS) entry which is preliminary data.</text>
</comment>
<evidence type="ECO:0000256" key="1">
    <source>
        <dbReference type="SAM" id="SignalP"/>
    </source>
</evidence>
<gene>
    <name evidence="2" type="ORF">EV671_1007111</name>
</gene>